<dbReference type="EMBL" id="MOOE01000021">
    <property type="protein sequence ID" value="KAK1512316.1"/>
    <property type="molecule type" value="Genomic_DNA"/>
</dbReference>
<sequence>MFRPIKANSSYIVTDSFNTLAFLDLSQHHTSTSPQNNILEQLASIFFHILHSPHSPPTPIQYTRCLSLRHPPDPK</sequence>
<proteinExistence type="predicted"/>
<name>A0AAI9YIK9_9PEZI</name>
<gene>
    <name evidence="1" type="ORF">CCOS01_14556</name>
</gene>
<evidence type="ECO:0000313" key="1">
    <source>
        <dbReference type="EMBL" id="KAK1512316.1"/>
    </source>
</evidence>
<keyword evidence="2" id="KW-1185">Reference proteome</keyword>
<dbReference type="Proteomes" id="UP001240678">
    <property type="component" value="Unassembled WGS sequence"/>
</dbReference>
<organism evidence="1 2">
    <name type="scientific">Colletotrichum costaricense</name>
    <dbReference type="NCBI Taxonomy" id="1209916"/>
    <lineage>
        <taxon>Eukaryota</taxon>
        <taxon>Fungi</taxon>
        <taxon>Dikarya</taxon>
        <taxon>Ascomycota</taxon>
        <taxon>Pezizomycotina</taxon>
        <taxon>Sordariomycetes</taxon>
        <taxon>Hypocreomycetidae</taxon>
        <taxon>Glomerellales</taxon>
        <taxon>Glomerellaceae</taxon>
        <taxon>Colletotrichum</taxon>
        <taxon>Colletotrichum acutatum species complex</taxon>
    </lineage>
</organism>
<evidence type="ECO:0000313" key="2">
    <source>
        <dbReference type="Proteomes" id="UP001240678"/>
    </source>
</evidence>
<protein>
    <submittedName>
        <fullName evidence="1">Uncharacterized protein</fullName>
    </submittedName>
</protein>
<comment type="caution">
    <text evidence="1">The sequence shown here is derived from an EMBL/GenBank/DDBJ whole genome shotgun (WGS) entry which is preliminary data.</text>
</comment>
<accession>A0AAI9YIK9</accession>
<dbReference type="RefSeq" id="XP_060306530.1">
    <property type="nucleotide sequence ID" value="XM_060462699.1"/>
</dbReference>
<dbReference type="AlphaFoldDB" id="A0AAI9YIK9"/>
<dbReference type="GeneID" id="85346246"/>
<reference evidence="1 2" key="1">
    <citation type="submission" date="2016-10" db="EMBL/GenBank/DDBJ databases">
        <title>The genome sequence of Colletotrichum fioriniae PJ7.</title>
        <authorList>
            <person name="Baroncelli R."/>
        </authorList>
    </citation>
    <scope>NUCLEOTIDE SEQUENCE [LARGE SCALE GENOMIC DNA]</scope>
    <source>
        <strain evidence="1 2">IMI 309622</strain>
    </source>
</reference>